<sequence>TYESVVQQRDALEKKLADVVAENAELKKFGDTLFEMSKSLNGAGVGIQGNYEVACQQIGIDAAIDAFDEIETPATDAFINSLMGKSVEALQIPESFKIIGENIRTQDNRATSHPLFAVMQKREIVVDGDYDHDRIVWWHSDGYEASETKRRRLELLHDDFRDTGEWRRLAVKEINEFVTACFTEQGCKDYLNANGHNLRHPFIYVFSAYRNAEFIAVREWLAKGINDAQ</sequence>
<feature type="non-terminal residue" evidence="2">
    <location>
        <position position="1"/>
    </location>
</feature>
<reference evidence="2 3" key="1">
    <citation type="submission" date="2011-08" db="EMBL/GenBank/DDBJ databases">
        <authorList>
            <person name="Weinstock G."/>
            <person name="Sodergren E."/>
            <person name="Clifton S."/>
            <person name="Fulton L."/>
            <person name="Fulton B."/>
            <person name="Courtney L."/>
            <person name="Fronick C."/>
            <person name="Harrison M."/>
            <person name="Strong C."/>
            <person name="Farmer C."/>
            <person name="Delahaunty K."/>
            <person name="Markovic C."/>
            <person name="Hall O."/>
            <person name="Minx P."/>
            <person name="Tomlinson C."/>
            <person name="Mitreva M."/>
            <person name="Hou S."/>
            <person name="Chen J."/>
            <person name="Wollam A."/>
            <person name="Pepin K.H."/>
            <person name="Johnson M."/>
            <person name="Bhonagiri V."/>
            <person name="Zhang X."/>
            <person name="Suruliraj S."/>
            <person name="Warren W."/>
            <person name="Chinwalla A."/>
            <person name="Mardis E.R."/>
            <person name="Wilson R.K."/>
        </authorList>
    </citation>
    <scope>NUCLEOTIDE SEQUENCE [LARGE SCALE GENOMIC DNA]</scope>
    <source>
        <strain evidence="2 3">ATCC 51873</strain>
    </source>
</reference>
<keyword evidence="1" id="KW-0175">Coiled coil</keyword>
<organism evidence="2 3">
    <name type="scientific">Hafnia alvei ATCC 51873</name>
    <dbReference type="NCBI Taxonomy" id="1002364"/>
    <lineage>
        <taxon>Bacteria</taxon>
        <taxon>Pseudomonadati</taxon>
        <taxon>Pseudomonadota</taxon>
        <taxon>Gammaproteobacteria</taxon>
        <taxon>Enterobacterales</taxon>
        <taxon>Hafniaceae</taxon>
        <taxon>Hafnia</taxon>
    </lineage>
</organism>
<gene>
    <name evidence="2" type="ORF">HMPREF0454_01969</name>
</gene>
<evidence type="ECO:0000313" key="3">
    <source>
        <dbReference type="Proteomes" id="UP000005959"/>
    </source>
</evidence>
<dbReference type="Proteomes" id="UP000005959">
    <property type="component" value="Unassembled WGS sequence"/>
</dbReference>
<evidence type="ECO:0000256" key="1">
    <source>
        <dbReference type="SAM" id="Coils"/>
    </source>
</evidence>
<name>G9Y5X5_HAFAL</name>
<dbReference type="AlphaFoldDB" id="G9Y5X5"/>
<comment type="caution">
    <text evidence="2">The sequence shown here is derived from an EMBL/GenBank/DDBJ whole genome shotgun (WGS) entry which is preliminary data.</text>
</comment>
<proteinExistence type="predicted"/>
<dbReference type="EMBL" id="AGCI01000042">
    <property type="protein sequence ID" value="EHM43274.1"/>
    <property type="molecule type" value="Genomic_DNA"/>
</dbReference>
<evidence type="ECO:0000313" key="2">
    <source>
        <dbReference type="EMBL" id="EHM43274.1"/>
    </source>
</evidence>
<accession>G9Y5X5</accession>
<protein>
    <submittedName>
        <fullName evidence="2">Uncharacterized protein</fullName>
    </submittedName>
</protein>
<feature type="coiled-coil region" evidence="1">
    <location>
        <begin position="2"/>
        <end position="29"/>
    </location>
</feature>
<feature type="non-terminal residue" evidence="2">
    <location>
        <position position="229"/>
    </location>
</feature>